<dbReference type="FunFam" id="3.30.540.30:FF:000003">
    <property type="entry name" value="Dipeptidyl peptidase 3"/>
    <property type="match status" value="1"/>
</dbReference>
<dbReference type="FunFam" id="3.30.540.30:FF:000002">
    <property type="entry name" value="Dipeptidyl peptidase 3"/>
    <property type="match status" value="1"/>
</dbReference>
<evidence type="ECO:0000256" key="10">
    <source>
        <dbReference type="ARBA" id="ARBA00022801"/>
    </source>
</evidence>
<evidence type="ECO:0000256" key="12">
    <source>
        <dbReference type="ARBA" id="ARBA00022990"/>
    </source>
</evidence>
<keyword evidence="10 14" id="KW-0378">Hydrolase</keyword>
<dbReference type="GO" id="GO:0008270">
    <property type="term" value="F:zinc ion binding"/>
    <property type="evidence" value="ECO:0007669"/>
    <property type="project" value="UniProtKB-ARBA"/>
</dbReference>
<keyword evidence="7 14" id="KW-0963">Cytoplasm</keyword>
<dbReference type="FunFam" id="3.30.540.30:FF:000001">
    <property type="entry name" value="Dipeptidyl peptidase 3"/>
    <property type="match status" value="1"/>
</dbReference>
<evidence type="ECO:0000256" key="3">
    <source>
        <dbReference type="ARBA" id="ARBA00010200"/>
    </source>
</evidence>
<dbReference type="Gene3D" id="3.30.540.30">
    <property type="match status" value="3"/>
</dbReference>
<dbReference type="InterPro" id="IPR039461">
    <property type="entry name" value="Peptidase_M49"/>
</dbReference>
<evidence type="ECO:0000256" key="8">
    <source>
        <dbReference type="ARBA" id="ARBA00022670"/>
    </source>
</evidence>
<evidence type="ECO:0000256" key="9">
    <source>
        <dbReference type="ARBA" id="ARBA00022723"/>
    </source>
</evidence>
<keyword evidence="11 14" id="KW-0862">Zinc</keyword>
<dbReference type="AlphaFoldDB" id="A0AAV8V8T6"/>
<evidence type="ECO:0000256" key="15">
    <source>
        <dbReference type="PIRSR" id="PIRSR007828-1"/>
    </source>
</evidence>
<dbReference type="PANTHER" id="PTHR23422:SF11">
    <property type="entry name" value="DIPEPTIDYL PEPTIDASE 3"/>
    <property type="match status" value="1"/>
</dbReference>
<dbReference type="PIRSF" id="PIRSF007828">
    <property type="entry name" value="Dipeptidyl-peptidase_III"/>
    <property type="match status" value="1"/>
</dbReference>
<dbReference type="GO" id="GO:0008239">
    <property type="term" value="F:dipeptidyl-peptidase activity"/>
    <property type="evidence" value="ECO:0007669"/>
    <property type="project" value="UniProtKB-UniRule"/>
</dbReference>
<keyword evidence="6 14" id="KW-0031">Aminopeptidase</keyword>
<gene>
    <name evidence="17" type="ORF">NQ315_012820</name>
</gene>
<feature type="binding site" evidence="16">
    <location>
        <position position="494"/>
    </location>
    <ligand>
        <name>Zn(2+)</name>
        <dbReference type="ChEBI" id="CHEBI:29105"/>
        <note>catalytic</note>
    </ligand>
</feature>
<feature type="active site" evidence="15">
    <location>
        <position position="438"/>
    </location>
</feature>
<evidence type="ECO:0000313" key="18">
    <source>
        <dbReference type="Proteomes" id="UP001159042"/>
    </source>
</evidence>
<dbReference type="InterPro" id="IPR005317">
    <property type="entry name" value="Dipeptidyl-peptase3"/>
</dbReference>
<dbReference type="GO" id="GO:0005737">
    <property type="term" value="C:cytoplasm"/>
    <property type="evidence" value="ECO:0007669"/>
    <property type="project" value="UniProtKB-SubCell"/>
</dbReference>
<evidence type="ECO:0000256" key="7">
    <source>
        <dbReference type="ARBA" id="ARBA00022490"/>
    </source>
</evidence>
<evidence type="ECO:0000256" key="13">
    <source>
        <dbReference type="ARBA" id="ARBA00023049"/>
    </source>
</evidence>
<dbReference type="EMBL" id="JANEYG010000284">
    <property type="protein sequence ID" value="KAJ8910523.1"/>
    <property type="molecule type" value="Genomic_DNA"/>
</dbReference>
<evidence type="ECO:0000256" key="2">
    <source>
        <dbReference type="ARBA" id="ARBA00004496"/>
    </source>
</evidence>
<evidence type="ECO:0000256" key="6">
    <source>
        <dbReference type="ARBA" id="ARBA00022438"/>
    </source>
</evidence>
<evidence type="ECO:0000256" key="11">
    <source>
        <dbReference type="ARBA" id="ARBA00022833"/>
    </source>
</evidence>
<dbReference type="GO" id="GO:0008235">
    <property type="term" value="F:metalloexopeptidase activity"/>
    <property type="evidence" value="ECO:0007669"/>
    <property type="project" value="InterPro"/>
</dbReference>
<dbReference type="EC" id="3.4.14.4" evidence="4 14"/>
<evidence type="ECO:0000256" key="14">
    <source>
        <dbReference type="PIRNR" id="PIRNR007828"/>
    </source>
</evidence>
<comment type="cofactor">
    <cofactor evidence="14 16">
        <name>Zn(2+)</name>
        <dbReference type="ChEBI" id="CHEBI:29105"/>
    </cofactor>
    <text evidence="14 16">Binds 1 zinc ion per subunit.</text>
</comment>
<comment type="similarity">
    <text evidence="3 14">Belongs to the peptidase M49 family.</text>
</comment>
<dbReference type="Proteomes" id="UP001159042">
    <property type="component" value="Unassembled WGS sequence"/>
</dbReference>
<organism evidence="17 18">
    <name type="scientific">Exocentrus adspersus</name>
    <dbReference type="NCBI Taxonomy" id="1586481"/>
    <lineage>
        <taxon>Eukaryota</taxon>
        <taxon>Metazoa</taxon>
        <taxon>Ecdysozoa</taxon>
        <taxon>Arthropoda</taxon>
        <taxon>Hexapoda</taxon>
        <taxon>Insecta</taxon>
        <taxon>Pterygota</taxon>
        <taxon>Neoptera</taxon>
        <taxon>Endopterygota</taxon>
        <taxon>Coleoptera</taxon>
        <taxon>Polyphaga</taxon>
        <taxon>Cucujiformia</taxon>
        <taxon>Chrysomeloidea</taxon>
        <taxon>Cerambycidae</taxon>
        <taxon>Lamiinae</taxon>
        <taxon>Acanthocinini</taxon>
        <taxon>Exocentrus</taxon>
    </lineage>
</organism>
<comment type="catalytic activity">
    <reaction evidence="1 14">
        <text>Release of an N-terminal dipeptide from a peptide comprising four or more residues, with broad specificity. Also acts on dipeptidyl 2-naphthylamides.</text>
        <dbReference type="EC" id="3.4.14.4"/>
    </reaction>
</comment>
<name>A0AAV8V8T6_9CUCU</name>
<comment type="caution">
    <text evidence="17">The sequence shown here is derived from an EMBL/GenBank/DDBJ whole genome shotgun (WGS) entry which is preliminary data.</text>
</comment>
<comment type="subcellular location">
    <subcellularLocation>
        <location evidence="2">Cytoplasm</location>
    </subcellularLocation>
</comment>
<keyword evidence="12" id="KW-0007">Acetylation</keyword>
<keyword evidence="8 14" id="KW-0645">Protease</keyword>
<keyword evidence="13 14" id="KW-0482">Metalloprotease</keyword>
<keyword evidence="9 14" id="KW-0479">Metal-binding</keyword>
<dbReference type="Pfam" id="PF03571">
    <property type="entry name" value="Peptidase_M49"/>
    <property type="match status" value="1"/>
</dbReference>
<feature type="binding site" evidence="16">
    <location>
        <position position="442"/>
    </location>
    <ligand>
        <name>Zn(2+)</name>
        <dbReference type="ChEBI" id="CHEBI:29105"/>
        <note>catalytic</note>
    </ligand>
</feature>
<sequence length="701" mass="78620">MESEANKNRYLLPNDQPVVTLEAVSAFNSLTLKEKLYAYHISQAAWKGGLITLLQTSPESGPIFILFHMLFSTQAPEEFKRLALNSGFMEDDVKALFVYACGVFCNAGNYKGFGDTKFIPNIDQNHLEELLKLSPIWNELELLWSELKDVIYDLTPGKTCLGYSPQGCTTYLSKNCTPEDNERVQNWLKSQKMECYNTRLFKTESDGKVTYEIRLASEERKEIQRTSDGNFTFVVTCGDYSPIIGKVATHLESAIEYAANEVEANMLACYVSSFRTGSLDDHKAGSRYWIRDMSPVIETYIGFIETYRDPAGVRGEFEGFVAAVNKEMSGKFTTLVSNAESFLKLLPWTKGFEKDKFLKPDFTSLDVLTFAGSGIPAGINIPNYDEIRQSEGFKNVSLGNVIPASYKQSTTPFLAKEDADLLQKWRVPAFELQVGLHELLGHGSGKLLKKESDGSFNFSTSLLDPLTGKPPSSYYEPGDTYDTKFGSLSSSYEECRAEAVGLYLCLDPQVLKIFGHEGEDAEQVSYVNWLSLVWAGAGSGLEQYEPGRGWLQAHAQARFVLARVLIQAGVVQITQPSEGDLLITLDRSTIRGAGRTAIGHFLLQLQIYKSTGNVEEAVKLYNHYAEVSEPWLSWRSIILANKQPRKMFVQANLVLKDSTVELKTYDANLEGLLKSWTERFVEPQPLYESLMELTKLDAKHF</sequence>
<protein>
    <recommendedName>
        <fullName evidence="5 14">Dipeptidyl peptidase 3</fullName>
        <ecNumber evidence="4 14">3.4.14.4</ecNumber>
    </recommendedName>
    <alternativeName>
        <fullName evidence="14">Dipeptidyl aminopeptidase III</fullName>
    </alternativeName>
    <alternativeName>
        <fullName evidence="14">Dipeptidyl peptidase III</fullName>
    </alternativeName>
</protein>
<evidence type="ECO:0000256" key="5">
    <source>
        <dbReference type="ARBA" id="ARBA00014713"/>
    </source>
</evidence>
<keyword evidence="18" id="KW-1185">Reference proteome</keyword>
<evidence type="ECO:0000256" key="16">
    <source>
        <dbReference type="PIRSR" id="PIRSR007828-2"/>
    </source>
</evidence>
<evidence type="ECO:0000256" key="4">
    <source>
        <dbReference type="ARBA" id="ARBA00012063"/>
    </source>
</evidence>
<evidence type="ECO:0000256" key="1">
    <source>
        <dbReference type="ARBA" id="ARBA00001336"/>
    </source>
</evidence>
<dbReference type="GO" id="GO:0006508">
    <property type="term" value="P:proteolysis"/>
    <property type="evidence" value="ECO:0007669"/>
    <property type="project" value="UniProtKB-KW"/>
</dbReference>
<reference evidence="17 18" key="1">
    <citation type="journal article" date="2023" name="Insect Mol. Biol.">
        <title>Genome sequencing provides insights into the evolution of gene families encoding plant cell wall-degrading enzymes in longhorned beetles.</title>
        <authorList>
            <person name="Shin N.R."/>
            <person name="Okamura Y."/>
            <person name="Kirsch R."/>
            <person name="Pauchet Y."/>
        </authorList>
    </citation>
    <scope>NUCLEOTIDE SEQUENCE [LARGE SCALE GENOMIC DNA]</scope>
    <source>
        <strain evidence="17">EAD_L_NR</strain>
    </source>
</reference>
<accession>A0AAV8V8T6</accession>
<dbReference type="PANTHER" id="PTHR23422">
    <property type="entry name" value="DIPEPTIDYL PEPTIDASE III-RELATED"/>
    <property type="match status" value="1"/>
</dbReference>
<proteinExistence type="inferred from homology"/>
<evidence type="ECO:0000313" key="17">
    <source>
        <dbReference type="EMBL" id="KAJ8910523.1"/>
    </source>
</evidence>
<feature type="binding site" evidence="16">
    <location>
        <position position="437"/>
    </location>
    <ligand>
        <name>Zn(2+)</name>
        <dbReference type="ChEBI" id="CHEBI:29105"/>
        <note>catalytic</note>
    </ligand>
</feature>
<dbReference type="GO" id="GO:0004177">
    <property type="term" value="F:aminopeptidase activity"/>
    <property type="evidence" value="ECO:0007669"/>
    <property type="project" value="UniProtKB-KW"/>
</dbReference>